<dbReference type="InterPro" id="IPR051531">
    <property type="entry name" value="N-acetyltransferase"/>
</dbReference>
<dbReference type="EMBL" id="BSEV01000042">
    <property type="protein sequence ID" value="GLK15116.1"/>
    <property type="molecule type" value="Genomic_DNA"/>
</dbReference>
<sequence length="186" mass="21209">MLKPSYPIRTERLILRPFASGDLDELHAIQSLPEVTRYLYWEPRELEQVAEALETRMKQSALTEEGQALALAVELAATGELIGDSVLFWHSAQHRSGEIGYVSHPRHHGRGYAAEVAHVLLELGFDGLDLHRIVGRLDGRNAASARVLERLGMRREAHLVENEMVKGEWVDEIVYAILQREWRARR</sequence>
<accession>A0A9W6MI96</accession>
<gene>
    <name evidence="2" type="ORF">GCM10017600_85290</name>
</gene>
<dbReference type="PANTHER" id="PTHR43792">
    <property type="entry name" value="GNAT FAMILY, PUTATIVE (AFU_ORTHOLOGUE AFUA_3G00765)-RELATED-RELATED"/>
    <property type="match status" value="1"/>
</dbReference>
<dbReference type="InterPro" id="IPR016181">
    <property type="entry name" value="Acyl_CoA_acyltransferase"/>
</dbReference>
<dbReference type="Pfam" id="PF13302">
    <property type="entry name" value="Acetyltransf_3"/>
    <property type="match status" value="1"/>
</dbReference>
<proteinExistence type="predicted"/>
<reference evidence="2" key="1">
    <citation type="journal article" date="2014" name="Int. J. Syst. Evol. Microbiol.">
        <title>Complete genome sequence of Corynebacterium casei LMG S-19264T (=DSM 44701T), isolated from a smear-ripened cheese.</title>
        <authorList>
            <consortium name="US DOE Joint Genome Institute (JGI-PGF)"/>
            <person name="Walter F."/>
            <person name="Albersmeier A."/>
            <person name="Kalinowski J."/>
            <person name="Ruckert C."/>
        </authorList>
    </citation>
    <scope>NUCLEOTIDE SEQUENCE</scope>
    <source>
        <strain evidence="2">VKM Ac-2007</strain>
    </source>
</reference>
<protein>
    <submittedName>
        <fullName evidence="2">N-acetyltransferase</fullName>
    </submittedName>
</protein>
<organism evidence="2 3">
    <name type="scientific">Streptosporangium carneum</name>
    <dbReference type="NCBI Taxonomy" id="47481"/>
    <lineage>
        <taxon>Bacteria</taxon>
        <taxon>Bacillati</taxon>
        <taxon>Actinomycetota</taxon>
        <taxon>Actinomycetes</taxon>
        <taxon>Streptosporangiales</taxon>
        <taxon>Streptosporangiaceae</taxon>
        <taxon>Streptosporangium</taxon>
    </lineage>
</organism>
<evidence type="ECO:0000313" key="3">
    <source>
        <dbReference type="Proteomes" id="UP001143474"/>
    </source>
</evidence>
<dbReference type="InterPro" id="IPR000182">
    <property type="entry name" value="GNAT_dom"/>
</dbReference>
<dbReference type="PANTHER" id="PTHR43792:SF1">
    <property type="entry name" value="N-ACETYLTRANSFERASE DOMAIN-CONTAINING PROTEIN"/>
    <property type="match status" value="1"/>
</dbReference>
<reference evidence="2" key="2">
    <citation type="submission" date="2023-01" db="EMBL/GenBank/DDBJ databases">
        <authorList>
            <person name="Sun Q."/>
            <person name="Evtushenko L."/>
        </authorList>
    </citation>
    <scope>NUCLEOTIDE SEQUENCE</scope>
    <source>
        <strain evidence="2">VKM Ac-2007</strain>
    </source>
</reference>
<evidence type="ECO:0000259" key="1">
    <source>
        <dbReference type="PROSITE" id="PS51186"/>
    </source>
</evidence>
<name>A0A9W6MI96_9ACTN</name>
<dbReference type="AlphaFoldDB" id="A0A9W6MI96"/>
<comment type="caution">
    <text evidence="2">The sequence shown here is derived from an EMBL/GenBank/DDBJ whole genome shotgun (WGS) entry which is preliminary data.</text>
</comment>
<dbReference type="SUPFAM" id="SSF55729">
    <property type="entry name" value="Acyl-CoA N-acyltransferases (Nat)"/>
    <property type="match status" value="1"/>
</dbReference>
<feature type="domain" description="N-acetyltransferase" evidence="1">
    <location>
        <begin position="13"/>
        <end position="180"/>
    </location>
</feature>
<dbReference type="PROSITE" id="PS51186">
    <property type="entry name" value="GNAT"/>
    <property type="match status" value="1"/>
</dbReference>
<dbReference type="Gene3D" id="3.40.630.30">
    <property type="match status" value="1"/>
</dbReference>
<evidence type="ECO:0000313" key="2">
    <source>
        <dbReference type="EMBL" id="GLK15116.1"/>
    </source>
</evidence>
<keyword evidence="3" id="KW-1185">Reference proteome</keyword>
<dbReference type="RefSeq" id="WP_271223339.1">
    <property type="nucleotide sequence ID" value="NZ_BAAAVD010000056.1"/>
</dbReference>
<dbReference type="GO" id="GO:0016747">
    <property type="term" value="F:acyltransferase activity, transferring groups other than amino-acyl groups"/>
    <property type="evidence" value="ECO:0007669"/>
    <property type="project" value="InterPro"/>
</dbReference>
<dbReference type="Proteomes" id="UP001143474">
    <property type="component" value="Unassembled WGS sequence"/>
</dbReference>